<dbReference type="Proteomes" id="UP000236311">
    <property type="component" value="Unassembled WGS sequence"/>
</dbReference>
<proteinExistence type="predicted"/>
<dbReference type="SUPFAM" id="SSF140453">
    <property type="entry name" value="EsxAB dimer-like"/>
    <property type="match status" value="1"/>
</dbReference>
<dbReference type="InterPro" id="IPR036689">
    <property type="entry name" value="ESAT-6-like_sf"/>
</dbReference>
<dbReference type="Pfam" id="PF06013">
    <property type="entry name" value="WXG100"/>
    <property type="match status" value="1"/>
</dbReference>
<dbReference type="Gene3D" id="1.10.287.1060">
    <property type="entry name" value="ESAT-6-like"/>
    <property type="match status" value="1"/>
</dbReference>
<dbReference type="OrthoDB" id="2065113at2"/>
<dbReference type="InterPro" id="IPR010310">
    <property type="entry name" value="T7SS_ESAT-6-like"/>
</dbReference>
<accession>A0A2K4ZEC4</accession>
<dbReference type="AlphaFoldDB" id="A0A2K4ZEC4"/>
<organism evidence="1 2">
    <name type="scientific">Acetatifactor muris</name>
    <dbReference type="NCBI Taxonomy" id="879566"/>
    <lineage>
        <taxon>Bacteria</taxon>
        <taxon>Bacillati</taxon>
        <taxon>Bacillota</taxon>
        <taxon>Clostridia</taxon>
        <taxon>Lachnospirales</taxon>
        <taxon>Lachnospiraceae</taxon>
        <taxon>Acetatifactor</taxon>
    </lineage>
</organism>
<evidence type="ECO:0000313" key="1">
    <source>
        <dbReference type="EMBL" id="SOY28817.1"/>
    </source>
</evidence>
<dbReference type="EMBL" id="OFSM01000006">
    <property type="protein sequence ID" value="SOY28817.1"/>
    <property type="molecule type" value="Genomic_DNA"/>
</dbReference>
<reference evidence="1 2" key="1">
    <citation type="submission" date="2018-01" db="EMBL/GenBank/DDBJ databases">
        <authorList>
            <person name="Gaut B.S."/>
            <person name="Morton B.R."/>
            <person name="Clegg M.T."/>
            <person name="Duvall M.R."/>
        </authorList>
    </citation>
    <scope>NUCLEOTIDE SEQUENCE [LARGE SCALE GENOMIC DNA]</scope>
    <source>
        <strain evidence="1">GP69</strain>
    </source>
</reference>
<protein>
    <submittedName>
        <fullName evidence="1">Proteins of 100 residues with WXG</fullName>
    </submittedName>
</protein>
<keyword evidence="2" id="KW-1185">Reference proteome</keyword>
<evidence type="ECO:0000313" key="2">
    <source>
        <dbReference type="Proteomes" id="UP000236311"/>
    </source>
</evidence>
<sequence>MAGNVTHLDTAHFNETMTAYANYIRQFEGIVRDVKSATDTMAENWKGKGRNAFVKDCKQVQLNLKDISDIMYDLRDALVDAEATYVKTDAALSKNFES</sequence>
<dbReference type="RefSeq" id="WP_103238883.1">
    <property type="nucleotide sequence ID" value="NZ_CANRXC010000042.1"/>
</dbReference>
<name>A0A2K4ZEC4_9FIRM</name>
<gene>
    <name evidence="1" type="ORF">AMURIS_01531</name>
</gene>